<evidence type="ECO:0000256" key="3">
    <source>
        <dbReference type="PROSITE-ProRule" id="PRU00191"/>
    </source>
</evidence>
<dbReference type="GeneID" id="116947361"/>
<dbReference type="SUPFAM" id="SSF109993">
    <property type="entry name" value="VPS9 domain"/>
    <property type="match status" value="1"/>
</dbReference>
<feature type="compositionally biased region" description="Low complexity" evidence="4">
    <location>
        <begin position="328"/>
        <end position="347"/>
    </location>
</feature>
<evidence type="ECO:0000259" key="6">
    <source>
        <dbReference type="PROSITE" id="PS50200"/>
    </source>
</evidence>
<evidence type="ECO:0000259" key="7">
    <source>
        <dbReference type="PROSITE" id="PS51205"/>
    </source>
</evidence>
<evidence type="ECO:0000313" key="8">
    <source>
        <dbReference type="Proteomes" id="UP001318040"/>
    </source>
</evidence>
<dbReference type="Gene3D" id="3.30.505.10">
    <property type="entry name" value="SH2 domain"/>
    <property type="match status" value="1"/>
</dbReference>
<dbReference type="PROSITE" id="PS51205">
    <property type="entry name" value="VPS9"/>
    <property type="match status" value="1"/>
</dbReference>
<dbReference type="SMART" id="SM00314">
    <property type="entry name" value="RA"/>
    <property type="match status" value="1"/>
</dbReference>
<name>A0AAJ7TJ07_PETMA</name>
<dbReference type="GO" id="GO:0016192">
    <property type="term" value="P:vesicle-mediated transport"/>
    <property type="evidence" value="ECO:0007669"/>
    <property type="project" value="InterPro"/>
</dbReference>
<dbReference type="InterPro" id="IPR045046">
    <property type="entry name" value="Vps9-like"/>
</dbReference>
<dbReference type="SMART" id="SM00252">
    <property type="entry name" value="SH2"/>
    <property type="match status" value="1"/>
</dbReference>
<dbReference type="PANTHER" id="PTHR23101:SF104">
    <property type="entry name" value="PROTEIN SPRINT"/>
    <property type="match status" value="1"/>
</dbReference>
<dbReference type="Pfam" id="PF00788">
    <property type="entry name" value="RA"/>
    <property type="match status" value="1"/>
</dbReference>
<comment type="similarity">
    <text evidence="1">Belongs to the RIN (Ras interaction/interference) family.</text>
</comment>
<reference evidence="9" key="1">
    <citation type="submission" date="2025-08" db="UniProtKB">
        <authorList>
            <consortium name="RefSeq"/>
        </authorList>
    </citation>
    <scope>IDENTIFICATION</scope>
    <source>
        <tissue evidence="9">Sperm</tissue>
    </source>
</reference>
<dbReference type="PROSITE" id="PS50001">
    <property type="entry name" value="SH2"/>
    <property type="match status" value="1"/>
</dbReference>
<evidence type="ECO:0000259" key="5">
    <source>
        <dbReference type="PROSITE" id="PS50001"/>
    </source>
</evidence>
<dbReference type="InterPro" id="IPR000980">
    <property type="entry name" value="SH2"/>
</dbReference>
<keyword evidence="2" id="KW-0343">GTPase activation</keyword>
<dbReference type="GO" id="GO:0005829">
    <property type="term" value="C:cytosol"/>
    <property type="evidence" value="ECO:0007669"/>
    <property type="project" value="TreeGrafter"/>
</dbReference>
<sequence length="853" mass="94311">MTQRPRTPAEILSKRSLVLMRTISKELRYIRQEIAEVAEGQHDCETVNDAQSDVDEAEGGQREAGGVRCSVAAPQHVLALPSVSVLDRLSLTCSVWLLLGVDEAAVLHTLQGEKPGTFIVRRSKKTQQKVISVRWTKGEGCLFVRNYPILETQSGFALDGSKLTFPDLCKLVAFYTASRDILDFTLILPPVIQAASTQQQLESIAKMGIEFWCSSLHKGHQRYSNSSDDSVYVKLDPAGQLKNERVGENEDSGLCFVDPLFIHEQPACLVDGKAQLPSTPAPAGPKEVPVDRPHPEASDLLLPDPIQRPRSKPLSEINPRRAVLRRTSSGVSSSSSGSNAMSVSSGSPGDHRLSTSSSELESDLESAHSTSPWNNQSGFNSARGMRLRGLLPGFRNALGVISNTLQMPERRVIRRIKELASSRNAYFGCLVQDYVNLVRNGFADPTQACGDGKELLRSVRQTMTQFKFYLIQCNEIEPPLEAMISEHRIDDVVEKALYKCVLKPLKPTLEQALMSTHNKQGLVKRLQSNCFWGRSQLPTELGVSPSVNTPDSATQERIRAKLSDLAASYSPMVKVDSLLKVCKMVYNAMGSSGEGGADDFFPVLTYSLLHCDCPQLAIQVDYIMELLNPNLMSGESGYYLTSVYAALLMLGSLQEEQATAELTANTQQSLREFRRSRMTSTAQHSTRSQHLPLMVSFRKCGSMTKPFSTRETVTAKEVCQNCATHFEVTADEAESFGLYAVTIYSTGHSEWHFLKDSDCPHSVWAKLTSNNSTSNQLVCYFVYKPLDNIDRECRDSENLFTQGPDTSAGFRPPNRGSGNGNTFSQDVPAINLMPSMNENTFQRANTQDHHTKL</sequence>
<keyword evidence="3" id="KW-0727">SH2 domain</keyword>
<dbReference type="InterPro" id="IPR000159">
    <property type="entry name" value="RA_dom"/>
</dbReference>
<organism evidence="8 9">
    <name type="scientific">Petromyzon marinus</name>
    <name type="common">Sea lamprey</name>
    <dbReference type="NCBI Taxonomy" id="7757"/>
    <lineage>
        <taxon>Eukaryota</taxon>
        <taxon>Metazoa</taxon>
        <taxon>Chordata</taxon>
        <taxon>Craniata</taxon>
        <taxon>Vertebrata</taxon>
        <taxon>Cyclostomata</taxon>
        <taxon>Hyperoartia</taxon>
        <taxon>Petromyzontiformes</taxon>
        <taxon>Petromyzontidae</taxon>
        <taxon>Petromyzon</taxon>
    </lineage>
</organism>
<feature type="compositionally biased region" description="Polar residues" evidence="4">
    <location>
        <begin position="367"/>
        <end position="378"/>
    </location>
</feature>
<feature type="domain" description="VPS9" evidence="7">
    <location>
        <begin position="516"/>
        <end position="659"/>
    </location>
</feature>
<dbReference type="InterPro" id="IPR003123">
    <property type="entry name" value="VPS9"/>
</dbReference>
<dbReference type="InterPro" id="IPR037191">
    <property type="entry name" value="VPS9_dom_sf"/>
</dbReference>
<dbReference type="Pfam" id="PF23268">
    <property type="entry name" value="RIN1"/>
    <property type="match status" value="1"/>
</dbReference>
<dbReference type="InterPro" id="IPR036860">
    <property type="entry name" value="SH2_dom_sf"/>
</dbReference>
<dbReference type="GO" id="GO:0031267">
    <property type="term" value="F:small GTPase binding"/>
    <property type="evidence" value="ECO:0007669"/>
    <property type="project" value="TreeGrafter"/>
</dbReference>
<dbReference type="PROSITE" id="PS50200">
    <property type="entry name" value="RA"/>
    <property type="match status" value="1"/>
</dbReference>
<dbReference type="AlphaFoldDB" id="A0AAJ7TJ07"/>
<dbReference type="Gene3D" id="1.20.1050.80">
    <property type="entry name" value="VPS9 domain"/>
    <property type="match status" value="1"/>
</dbReference>
<accession>A0AAJ7TJ07</accession>
<dbReference type="GO" id="GO:0030139">
    <property type="term" value="C:endocytic vesicle"/>
    <property type="evidence" value="ECO:0007669"/>
    <property type="project" value="TreeGrafter"/>
</dbReference>
<dbReference type="SUPFAM" id="SSF55550">
    <property type="entry name" value="SH2 domain"/>
    <property type="match status" value="1"/>
</dbReference>
<feature type="compositionally biased region" description="Basic and acidic residues" evidence="4">
    <location>
        <begin position="288"/>
        <end position="297"/>
    </location>
</feature>
<protein>
    <submittedName>
        <fullName evidence="9">Ras and Rab interactor 2-like</fullName>
    </submittedName>
</protein>
<dbReference type="SMART" id="SM00167">
    <property type="entry name" value="VPS9"/>
    <property type="match status" value="1"/>
</dbReference>
<dbReference type="PANTHER" id="PTHR23101">
    <property type="entry name" value="RAB GDP/GTP EXCHANGE FACTOR"/>
    <property type="match status" value="1"/>
</dbReference>
<dbReference type="Pfam" id="PF02204">
    <property type="entry name" value="VPS9"/>
    <property type="match status" value="1"/>
</dbReference>
<dbReference type="GO" id="GO:0007165">
    <property type="term" value="P:signal transduction"/>
    <property type="evidence" value="ECO:0007669"/>
    <property type="project" value="InterPro"/>
</dbReference>
<dbReference type="GO" id="GO:0005085">
    <property type="term" value="F:guanyl-nucleotide exchange factor activity"/>
    <property type="evidence" value="ECO:0007669"/>
    <property type="project" value="InterPro"/>
</dbReference>
<evidence type="ECO:0000256" key="1">
    <source>
        <dbReference type="ARBA" id="ARBA00006919"/>
    </source>
</evidence>
<keyword evidence="8" id="KW-1185">Reference proteome</keyword>
<feature type="domain" description="SH2" evidence="5">
    <location>
        <begin position="96"/>
        <end position="191"/>
    </location>
</feature>
<gene>
    <name evidence="9" type="primary">LOC116947361</name>
</gene>
<feature type="region of interest" description="Disordered" evidence="4">
    <location>
        <begin position="800"/>
        <end position="820"/>
    </location>
</feature>
<evidence type="ECO:0000313" key="9">
    <source>
        <dbReference type="RefSeq" id="XP_032818891.1"/>
    </source>
</evidence>
<feature type="domain" description="Ras-associating" evidence="6">
    <location>
        <begin position="695"/>
        <end position="788"/>
    </location>
</feature>
<proteinExistence type="inferred from homology"/>
<evidence type="ECO:0000256" key="4">
    <source>
        <dbReference type="SAM" id="MobiDB-lite"/>
    </source>
</evidence>
<dbReference type="KEGG" id="pmrn:116947361"/>
<dbReference type="RefSeq" id="XP_032818891.1">
    <property type="nucleotide sequence ID" value="XM_032963000.1"/>
</dbReference>
<feature type="region of interest" description="Disordered" evidence="4">
    <location>
        <begin position="273"/>
        <end position="378"/>
    </location>
</feature>
<dbReference type="Pfam" id="PF00017">
    <property type="entry name" value="SH2"/>
    <property type="match status" value="1"/>
</dbReference>
<evidence type="ECO:0000256" key="2">
    <source>
        <dbReference type="ARBA" id="ARBA00022468"/>
    </source>
</evidence>
<dbReference type="Proteomes" id="UP001318040">
    <property type="component" value="Chromosome 29"/>
</dbReference>
<dbReference type="GO" id="GO:0005096">
    <property type="term" value="F:GTPase activator activity"/>
    <property type="evidence" value="ECO:0007669"/>
    <property type="project" value="UniProtKB-KW"/>
</dbReference>